<feature type="compositionally biased region" description="Polar residues" evidence="1">
    <location>
        <begin position="26"/>
        <end position="45"/>
    </location>
</feature>
<evidence type="ECO:0000313" key="4">
    <source>
        <dbReference type="Proteomes" id="UP000070107"/>
    </source>
</evidence>
<organism evidence="3 4">
    <name type="scientific">Paramesorhizobium deserti</name>
    <dbReference type="NCBI Taxonomy" id="1494590"/>
    <lineage>
        <taxon>Bacteria</taxon>
        <taxon>Pseudomonadati</taxon>
        <taxon>Pseudomonadota</taxon>
        <taxon>Alphaproteobacteria</taxon>
        <taxon>Hyphomicrobiales</taxon>
        <taxon>Phyllobacteriaceae</taxon>
        <taxon>Paramesorhizobium</taxon>
    </lineage>
</organism>
<evidence type="ECO:0000313" key="3">
    <source>
        <dbReference type="EMBL" id="KXF77092.1"/>
    </source>
</evidence>
<accession>A0A135HV90</accession>
<proteinExistence type="predicted"/>
<dbReference type="RefSeq" id="WP_068882683.1">
    <property type="nucleotide sequence ID" value="NZ_LNTU01000023.1"/>
</dbReference>
<protein>
    <recommendedName>
        <fullName evidence="5">Immunogenic protein</fullName>
    </recommendedName>
</protein>
<feature type="compositionally biased region" description="Low complexity" evidence="1">
    <location>
        <begin position="57"/>
        <end position="71"/>
    </location>
</feature>
<dbReference type="PROSITE" id="PS51257">
    <property type="entry name" value="PROKAR_LIPOPROTEIN"/>
    <property type="match status" value="1"/>
</dbReference>
<dbReference type="AlphaFoldDB" id="A0A135HV90"/>
<dbReference type="OrthoDB" id="8100199at2"/>
<gene>
    <name evidence="3" type="ORF">ATN84_12350</name>
</gene>
<evidence type="ECO:0000256" key="1">
    <source>
        <dbReference type="SAM" id="MobiDB-lite"/>
    </source>
</evidence>
<comment type="caution">
    <text evidence="3">The sequence shown here is derived from an EMBL/GenBank/DDBJ whole genome shotgun (WGS) entry which is preliminary data.</text>
</comment>
<evidence type="ECO:0000256" key="2">
    <source>
        <dbReference type="SAM" id="SignalP"/>
    </source>
</evidence>
<name>A0A135HV90_9HYPH</name>
<dbReference type="STRING" id="1494590.ATN84_12350"/>
<keyword evidence="4" id="KW-1185">Reference proteome</keyword>
<evidence type="ECO:0008006" key="5">
    <source>
        <dbReference type="Google" id="ProtNLM"/>
    </source>
</evidence>
<feature type="region of interest" description="Disordered" evidence="1">
    <location>
        <begin position="22"/>
        <end position="71"/>
    </location>
</feature>
<dbReference type="EMBL" id="LNTU01000023">
    <property type="protein sequence ID" value="KXF77092.1"/>
    <property type="molecule type" value="Genomic_DNA"/>
</dbReference>
<reference evidence="3 4" key="1">
    <citation type="submission" date="2015-11" db="EMBL/GenBank/DDBJ databases">
        <title>Draft genome sequence of Paramesorhizobium deserti A-3-E, a strain highly resistant to diverse beta-lactam antibiotics.</title>
        <authorList>
            <person name="Lv R."/>
            <person name="Yang X."/>
            <person name="Fang N."/>
            <person name="Guo J."/>
            <person name="Luo X."/>
            <person name="Peng F."/>
            <person name="Yang R."/>
            <person name="Cui Y."/>
            <person name="Fang C."/>
            <person name="Song Y."/>
        </authorList>
    </citation>
    <scope>NUCLEOTIDE SEQUENCE [LARGE SCALE GENOMIC DNA]</scope>
    <source>
        <strain evidence="3 4">A-3-E</strain>
    </source>
</reference>
<feature type="chain" id="PRO_5007465373" description="Immunogenic protein" evidence="2">
    <location>
        <begin position="19"/>
        <end position="71"/>
    </location>
</feature>
<feature type="signal peptide" evidence="2">
    <location>
        <begin position="1"/>
        <end position="18"/>
    </location>
</feature>
<keyword evidence="2" id="KW-0732">Signal</keyword>
<dbReference type="Proteomes" id="UP000070107">
    <property type="component" value="Unassembled WGS sequence"/>
</dbReference>
<sequence>MKKFLIASIAALSVLGLAACSDTDETTTGATPDQAPATQPDTEQNMAPPATEPAPAQPGTTPDTGTTTPNQ</sequence>